<dbReference type="Gene3D" id="3.15.20.10">
    <property type="entry name" value="Bactericidal permeability-increasing protein, domain 2"/>
    <property type="match status" value="1"/>
</dbReference>
<dbReference type="AlphaFoldDB" id="A0A183DC05"/>
<dbReference type="SUPFAM" id="SSF55394">
    <property type="entry name" value="Bactericidal permeability-increasing protein, BPI"/>
    <property type="match status" value="1"/>
</dbReference>
<dbReference type="GO" id="GO:0008289">
    <property type="term" value="F:lipid binding"/>
    <property type="evidence" value="ECO:0007669"/>
    <property type="project" value="InterPro"/>
</dbReference>
<protein>
    <submittedName>
        <fullName evidence="3">Crp/Fnr family transcriptional regulator</fullName>
    </submittedName>
</protein>
<dbReference type="InterPro" id="IPR017943">
    <property type="entry name" value="Bactericidal_perm-incr_a/b_dom"/>
</dbReference>
<reference evidence="1 2" key="2">
    <citation type="submission" date="2018-11" db="EMBL/GenBank/DDBJ databases">
        <authorList>
            <consortium name="Pathogen Informatics"/>
        </authorList>
    </citation>
    <scope>NUCLEOTIDE SEQUENCE [LARGE SCALE GENOMIC DNA]</scope>
</reference>
<dbReference type="InterPro" id="IPR032942">
    <property type="entry name" value="BPI/LBP/Plunc"/>
</dbReference>
<accession>A0A183DC05</accession>
<reference evidence="3" key="1">
    <citation type="submission" date="2016-06" db="UniProtKB">
        <authorList>
            <consortium name="WormBaseParasite"/>
        </authorList>
    </citation>
    <scope>IDENTIFICATION</scope>
</reference>
<organism evidence="3">
    <name type="scientific">Gongylonema pulchrum</name>
    <dbReference type="NCBI Taxonomy" id="637853"/>
    <lineage>
        <taxon>Eukaryota</taxon>
        <taxon>Metazoa</taxon>
        <taxon>Ecdysozoa</taxon>
        <taxon>Nematoda</taxon>
        <taxon>Chromadorea</taxon>
        <taxon>Rhabditida</taxon>
        <taxon>Spirurina</taxon>
        <taxon>Spiruromorpha</taxon>
        <taxon>Spiruroidea</taxon>
        <taxon>Gongylonematidae</taxon>
        <taxon>Gongylonema</taxon>
    </lineage>
</organism>
<name>A0A183DC05_9BILA</name>
<dbReference type="PANTHER" id="PTHR10504">
    <property type="entry name" value="BACTERICIDAL PERMEABILITY-INCREASING BPI PROTEIN-RELATED"/>
    <property type="match status" value="1"/>
</dbReference>
<dbReference type="OrthoDB" id="10255543at2759"/>
<keyword evidence="2" id="KW-1185">Reference proteome</keyword>
<evidence type="ECO:0000313" key="3">
    <source>
        <dbReference type="WBParaSite" id="GPUH_0000625401-mRNA-1"/>
    </source>
</evidence>
<dbReference type="PANTHER" id="PTHR10504:SF137">
    <property type="entry name" value="BPI FOLD-CONTAINING FAMILY C PROTEIN"/>
    <property type="match status" value="1"/>
</dbReference>
<dbReference type="GO" id="GO:0005615">
    <property type="term" value="C:extracellular space"/>
    <property type="evidence" value="ECO:0007669"/>
    <property type="project" value="TreeGrafter"/>
</dbReference>
<dbReference type="EMBL" id="UYRT01014427">
    <property type="protein sequence ID" value="VDK53997.1"/>
    <property type="molecule type" value="Genomic_DNA"/>
</dbReference>
<dbReference type="Gene3D" id="3.15.10.10">
    <property type="entry name" value="Bactericidal permeability-increasing protein, domain 1"/>
    <property type="match status" value="1"/>
</dbReference>
<sequence>MVQSTYCRADVGYVDLNVRNTGVITDFFINTFKAFIIAHFKPIVEDRICRMIKNVINKDMNYILSTMPLQVRISETSIDVLGESFGLPARRPLSKLGDASARNATVLNIINRLRQKNLILDYRLIRDPVIAYGAIEMLSRGEISW</sequence>
<proteinExistence type="predicted"/>
<evidence type="ECO:0000313" key="1">
    <source>
        <dbReference type="EMBL" id="VDK53997.1"/>
    </source>
</evidence>
<dbReference type="WBParaSite" id="GPUH_0000625401-mRNA-1">
    <property type="protein sequence ID" value="GPUH_0000625401-mRNA-1"/>
    <property type="gene ID" value="GPUH_0000625401"/>
</dbReference>
<gene>
    <name evidence="1" type="ORF">GPUH_LOCUS6251</name>
</gene>
<dbReference type="Proteomes" id="UP000271098">
    <property type="component" value="Unassembled WGS sequence"/>
</dbReference>
<evidence type="ECO:0000313" key="2">
    <source>
        <dbReference type="Proteomes" id="UP000271098"/>
    </source>
</evidence>